<protein>
    <submittedName>
        <fullName evidence="2">Uncharacterized protein</fullName>
    </submittedName>
</protein>
<comment type="caution">
    <text evidence="2">The sequence shown here is derived from an EMBL/GenBank/DDBJ whole genome shotgun (WGS) entry which is preliminary data.</text>
</comment>
<keyword evidence="1" id="KW-0812">Transmembrane</keyword>
<dbReference type="EMBL" id="JACXAE010000091">
    <property type="protein sequence ID" value="MBD2776247.1"/>
    <property type="molecule type" value="Genomic_DNA"/>
</dbReference>
<name>A0A8J6XN37_9CYAN</name>
<dbReference type="RefSeq" id="WP_190835369.1">
    <property type="nucleotide sequence ID" value="NZ_CAWPPI010000091.1"/>
</dbReference>
<sequence>MAIDNSNYADATIASIRGIVEIKQTEIDRSLEKTIQVVGVGLAPHNPPHPFYASLLLSILATLFFSIITWRCTQRK</sequence>
<keyword evidence="1" id="KW-1133">Transmembrane helix</keyword>
<proteinExistence type="predicted"/>
<reference evidence="2" key="1">
    <citation type="submission" date="2020-09" db="EMBL/GenBank/DDBJ databases">
        <title>Iningainema tapete sp. nov. (Scytonemataceae, Cyanobacteria) from greenhouses in central Florida (USA) produces two types of nodularin with biosynthetic potential for microcystin-LR and anabaenopeptins.</title>
        <authorList>
            <person name="Berthold D.E."/>
            <person name="Lefler F.W."/>
            <person name="Huang I.-S."/>
            <person name="Abdulla H."/>
            <person name="Zimba P.V."/>
            <person name="Laughinghouse H.D. IV."/>
        </authorList>
    </citation>
    <scope>NUCLEOTIDE SEQUENCE</scope>
    <source>
        <strain evidence="2">BLCCT55</strain>
    </source>
</reference>
<dbReference type="Proteomes" id="UP000629098">
    <property type="component" value="Unassembled WGS sequence"/>
</dbReference>
<evidence type="ECO:0000313" key="2">
    <source>
        <dbReference type="EMBL" id="MBD2776247.1"/>
    </source>
</evidence>
<feature type="transmembrane region" description="Helical" evidence="1">
    <location>
        <begin position="51"/>
        <end position="70"/>
    </location>
</feature>
<dbReference type="AlphaFoldDB" id="A0A8J6XN37"/>
<keyword evidence="1" id="KW-0472">Membrane</keyword>
<gene>
    <name evidence="2" type="ORF">ICL16_30360</name>
</gene>
<evidence type="ECO:0000313" key="3">
    <source>
        <dbReference type="Proteomes" id="UP000629098"/>
    </source>
</evidence>
<keyword evidence="3" id="KW-1185">Reference proteome</keyword>
<accession>A0A8J6XN37</accession>
<organism evidence="2 3">
    <name type="scientific">Iningainema tapete BLCC-T55</name>
    <dbReference type="NCBI Taxonomy" id="2748662"/>
    <lineage>
        <taxon>Bacteria</taxon>
        <taxon>Bacillati</taxon>
        <taxon>Cyanobacteriota</taxon>
        <taxon>Cyanophyceae</taxon>
        <taxon>Nostocales</taxon>
        <taxon>Scytonemataceae</taxon>
        <taxon>Iningainema tapete</taxon>
    </lineage>
</organism>
<evidence type="ECO:0000256" key="1">
    <source>
        <dbReference type="SAM" id="Phobius"/>
    </source>
</evidence>